<keyword evidence="3" id="KW-1185">Reference proteome</keyword>
<evidence type="ECO:0000313" key="2">
    <source>
        <dbReference type="EMBL" id="MCG9971672.1"/>
    </source>
</evidence>
<dbReference type="Gene3D" id="3.30.1310.20">
    <property type="entry name" value="PRTase-like"/>
    <property type="match status" value="1"/>
</dbReference>
<organism evidence="2 3">
    <name type="scientific">Christiangramia crocea</name>
    <dbReference type="NCBI Taxonomy" id="2904124"/>
    <lineage>
        <taxon>Bacteria</taxon>
        <taxon>Pseudomonadati</taxon>
        <taxon>Bacteroidota</taxon>
        <taxon>Flavobacteriia</taxon>
        <taxon>Flavobacteriales</taxon>
        <taxon>Flavobacteriaceae</taxon>
        <taxon>Christiangramia</taxon>
    </lineage>
</organism>
<feature type="domain" description="Phosphoribosyltransferase" evidence="1">
    <location>
        <begin position="7"/>
        <end position="165"/>
    </location>
</feature>
<reference evidence="2" key="1">
    <citation type="submission" date="2021-12" db="EMBL/GenBank/DDBJ databases">
        <title>Description of Gramella crocea sp. nov., a new bacterium isolated from activated sludge.</title>
        <authorList>
            <person name="Zhang X."/>
        </authorList>
    </citation>
    <scope>NUCLEOTIDE SEQUENCE</scope>
    <source>
        <strain evidence="2">YB25</strain>
    </source>
</reference>
<dbReference type="RefSeq" id="WP_240098147.1">
    <property type="nucleotide sequence ID" value="NZ_JAJSON010000019.1"/>
</dbReference>
<dbReference type="InterPro" id="IPR000836">
    <property type="entry name" value="PRTase_dom"/>
</dbReference>
<sequence length="211" mass="23441">MFSNRSEAARLLSEELQSYMGKNAIILAVPRGGLPIGAILAKNLRLPLEVVLIKKIGHPFNKEYAIGAVSLSNIILDRQAAGISEDYIKNETQRLRSILNKRHNEFYKNRKPRKLKDKAAIIVDDGIATGNTILATAQLVHEESPSKIIVAVPVAPSSTILKLSSSSYIDEVICLEKPVNFQGVGQFYENFDQISDKEAIELFEMINNSEF</sequence>
<dbReference type="InterPro" id="IPR029057">
    <property type="entry name" value="PRTase-like"/>
</dbReference>
<dbReference type="Pfam" id="PF00156">
    <property type="entry name" value="Pribosyltran"/>
    <property type="match status" value="1"/>
</dbReference>
<keyword evidence="2" id="KW-0328">Glycosyltransferase</keyword>
<dbReference type="EMBL" id="JAJSON010000019">
    <property type="protein sequence ID" value="MCG9971672.1"/>
    <property type="molecule type" value="Genomic_DNA"/>
</dbReference>
<dbReference type="Proteomes" id="UP001139344">
    <property type="component" value="Unassembled WGS sequence"/>
</dbReference>
<accession>A0A9X2A7M2</accession>
<comment type="caution">
    <text evidence="2">The sequence shown here is derived from an EMBL/GenBank/DDBJ whole genome shotgun (WGS) entry which is preliminary data.</text>
</comment>
<dbReference type="SUPFAM" id="SSF53271">
    <property type="entry name" value="PRTase-like"/>
    <property type="match status" value="1"/>
</dbReference>
<dbReference type="GO" id="GO:0016757">
    <property type="term" value="F:glycosyltransferase activity"/>
    <property type="evidence" value="ECO:0007669"/>
    <property type="project" value="UniProtKB-KW"/>
</dbReference>
<evidence type="ECO:0000259" key="1">
    <source>
        <dbReference type="Pfam" id="PF00156"/>
    </source>
</evidence>
<evidence type="ECO:0000313" key="3">
    <source>
        <dbReference type="Proteomes" id="UP001139344"/>
    </source>
</evidence>
<dbReference type="AlphaFoldDB" id="A0A9X2A7M2"/>
<name>A0A9X2A7M2_9FLAO</name>
<dbReference type="Gene3D" id="3.40.50.2020">
    <property type="match status" value="1"/>
</dbReference>
<gene>
    <name evidence="2" type="ORF">LU635_08495</name>
</gene>
<keyword evidence="2" id="KW-0808">Transferase</keyword>
<proteinExistence type="predicted"/>
<protein>
    <submittedName>
        <fullName evidence="2">Phosphoribosyltransferase</fullName>
    </submittedName>
</protein>
<dbReference type="CDD" id="cd06223">
    <property type="entry name" value="PRTases_typeI"/>
    <property type="match status" value="1"/>
</dbReference>